<evidence type="ECO:0000313" key="1">
    <source>
        <dbReference type="EMBL" id="KAK4460399.1"/>
    </source>
</evidence>
<dbReference type="Proteomes" id="UP001321749">
    <property type="component" value="Unassembled WGS sequence"/>
</dbReference>
<dbReference type="AlphaFoldDB" id="A0AAV9HI54"/>
<proteinExistence type="predicted"/>
<sequence length="354" mass="39648">MASYNAIVIDDVDETALLRGSGLRSINHPDRLPLKQVAAPFLNAAVLSWRWDGIITEKHQSSRNVASAIRHAKNTNTIRYLFVDQVSIDQSLPAEKLLQQVASFSTLYKTIPVIAAYDNPGGGEEFSTTVLRPWIYSEARLFRHNPTKITYVSHDAVLPVKVMGYSFSKELRAAWLGSFMKTIAGLLVGDIKMKDIGDLKFILPPLAPALAAAHKAMSPNDYLLTAILLCSVSAEGSVRARCDITEIKFDRYTFTQEHCRDGYRMCWTFRDILLDGVTVGAWRCKDNVYMDMMHYFVDASDDRAAAEANILDRLPMADADRRLYAEQEAQRRAYIVLDNESGPPPVVEIVSVQL</sequence>
<protein>
    <recommendedName>
        <fullName evidence="3">Heterokaryon incompatibility domain-containing protein</fullName>
    </recommendedName>
</protein>
<accession>A0AAV9HI54</accession>
<evidence type="ECO:0008006" key="3">
    <source>
        <dbReference type="Google" id="ProtNLM"/>
    </source>
</evidence>
<reference evidence="1" key="1">
    <citation type="journal article" date="2023" name="Mol. Phylogenet. Evol.">
        <title>Genome-scale phylogeny and comparative genomics of the fungal order Sordariales.</title>
        <authorList>
            <person name="Hensen N."/>
            <person name="Bonometti L."/>
            <person name="Westerberg I."/>
            <person name="Brannstrom I.O."/>
            <person name="Guillou S."/>
            <person name="Cros-Aarteil S."/>
            <person name="Calhoun S."/>
            <person name="Haridas S."/>
            <person name="Kuo A."/>
            <person name="Mondo S."/>
            <person name="Pangilinan J."/>
            <person name="Riley R."/>
            <person name="LaButti K."/>
            <person name="Andreopoulos B."/>
            <person name="Lipzen A."/>
            <person name="Chen C."/>
            <person name="Yan M."/>
            <person name="Daum C."/>
            <person name="Ng V."/>
            <person name="Clum A."/>
            <person name="Steindorff A."/>
            <person name="Ohm R.A."/>
            <person name="Martin F."/>
            <person name="Silar P."/>
            <person name="Natvig D.O."/>
            <person name="Lalanne C."/>
            <person name="Gautier V."/>
            <person name="Ament-Velasquez S.L."/>
            <person name="Kruys A."/>
            <person name="Hutchinson M.I."/>
            <person name="Powell A.J."/>
            <person name="Barry K."/>
            <person name="Miller A.N."/>
            <person name="Grigoriev I.V."/>
            <person name="Debuchy R."/>
            <person name="Gladieux P."/>
            <person name="Hiltunen Thoren M."/>
            <person name="Johannesson H."/>
        </authorList>
    </citation>
    <scope>NUCLEOTIDE SEQUENCE</scope>
    <source>
        <strain evidence="1">PSN324</strain>
    </source>
</reference>
<evidence type="ECO:0000313" key="2">
    <source>
        <dbReference type="Proteomes" id="UP001321749"/>
    </source>
</evidence>
<keyword evidence="2" id="KW-1185">Reference proteome</keyword>
<organism evidence="1 2">
    <name type="scientific">Cladorrhinum samala</name>
    <dbReference type="NCBI Taxonomy" id="585594"/>
    <lineage>
        <taxon>Eukaryota</taxon>
        <taxon>Fungi</taxon>
        <taxon>Dikarya</taxon>
        <taxon>Ascomycota</taxon>
        <taxon>Pezizomycotina</taxon>
        <taxon>Sordariomycetes</taxon>
        <taxon>Sordariomycetidae</taxon>
        <taxon>Sordariales</taxon>
        <taxon>Podosporaceae</taxon>
        <taxon>Cladorrhinum</taxon>
    </lineage>
</organism>
<name>A0AAV9HI54_9PEZI</name>
<dbReference type="EMBL" id="MU865013">
    <property type="protein sequence ID" value="KAK4460399.1"/>
    <property type="molecule type" value="Genomic_DNA"/>
</dbReference>
<reference evidence="1" key="2">
    <citation type="submission" date="2023-06" db="EMBL/GenBank/DDBJ databases">
        <authorList>
            <consortium name="Lawrence Berkeley National Laboratory"/>
            <person name="Mondo S.J."/>
            <person name="Hensen N."/>
            <person name="Bonometti L."/>
            <person name="Westerberg I."/>
            <person name="Brannstrom I.O."/>
            <person name="Guillou S."/>
            <person name="Cros-Aarteil S."/>
            <person name="Calhoun S."/>
            <person name="Haridas S."/>
            <person name="Kuo A."/>
            <person name="Pangilinan J."/>
            <person name="Riley R."/>
            <person name="Labutti K."/>
            <person name="Andreopoulos B."/>
            <person name="Lipzen A."/>
            <person name="Chen C."/>
            <person name="Yanf M."/>
            <person name="Daum C."/>
            <person name="Ng V."/>
            <person name="Clum A."/>
            <person name="Steindorff A."/>
            <person name="Ohm R."/>
            <person name="Martin F."/>
            <person name="Silar P."/>
            <person name="Natvig D."/>
            <person name="Lalanne C."/>
            <person name="Gautier V."/>
            <person name="Ament-Velasquez S.L."/>
            <person name="Kruys A."/>
            <person name="Hutchinson M.I."/>
            <person name="Powell A.J."/>
            <person name="Barry K."/>
            <person name="Miller A.N."/>
            <person name="Grigoriev I.V."/>
            <person name="Debuchy R."/>
            <person name="Gladieux P."/>
            <person name="Thoren M.H."/>
            <person name="Johannesson H."/>
        </authorList>
    </citation>
    <scope>NUCLEOTIDE SEQUENCE</scope>
    <source>
        <strain evidence="1">PSN324</strain>
    </source>
</reference>
<gene>
    <name evidence="1" type="ORF">QBC42DRAFT_181050</name>
</gene>
<comment type="caution">
    <text evidence="1">The sequence shown here is derived from an EMBL/GenBank/DDBJ whole genome shotgun (WGS) entry which is preliminary data.</text>
</comment>